<evidence type="ECO:0000259" key="6">
    <source>
        <dbReference type="Pfam" id="PF03467"/>
    </source>
</evidence>
<gene>
    <name evidence="7" type="ORF">PCOAH_00043060</name>
</gene>
<dbReference type="GO" id="GO:0005730">
    <property type="term" value="C:nucleolus"/>
    <property type="evidence" value="ECO:0007669"/>
    <property type="project" value="TreeGrafter"/>
</dbReference>
<dbReference type="RefSeq" id="XP_019916949.1">
    <property type="nucleotide sequence ID" value="XM_020061090.1"/>
</dbReference>
<dbReference type="SUPFAM" id="SSF54928">
    <property type="entry name" value="RNA-binding domain, RBD"/>
    <property type="match status" value="1"/>
</dbReference>
<comment type="subcellular location">
    <subcellularLocation>
        <location evidence="1">Nucleus</location>
    </subcellularLocation>
</comment>
<dbReference type="GeneID" id="30911037"/>
<feature type="region of interest" description="Disordered" evidence="5">
    <location>
        <begin position="1"/>
        <end position="50"/>
    </location>
</feature>
<dbReference type="InterPro" id="IPR039722">
    <property type="entry name" value="Upf3"/>
</dbReference>
<accession>A0A1B1E5E8</accession>
<dbReference type="InterPro" id="IPR005120">
    <property type="entry name" value="UPF3_dom"/>
</dbReference>
<evidence type="ECO:0000256" key="3">
    <source>
        <dbReference type="ARBA" id="ARBA00023161"/>
    </source>
</evidence>
<dbReference type="VEuPathDB" id="PlasmoDB:PCOAH_00043060"/>
<feature type="domain" description="UPF3" evidence="6">
    <location>
        <begin position="122"/>
        <end position="254"/>
    </location>
</feature>
<dbReference type="GO" id="GO:0045727">
    <property type="term" value="P:positive regulation of translation"/>
    <property type="evidence" value="ECO:0007669"/>
    <property type="project" value="TreeGrafter"/>
</dbReference>
<dbReference type="AlphaFoldDB" id="A0A1B1E5E8"/>
<dbReference type="InterPro" id="IPR012677">
    <property type="entry name" value="Nucleotide-bd_a/b_plait_sf"/>
</dbReference>
<dbReference type="OrthoDB" id="18087at2759"/>
<dbReference type="Proteomes" id="UP000092716">
    <property type="component" value="Chromosome 12"/>
</dbReference>
<keyword evidence="8" id="KW-1185">Reference proteome</keyword>
<dbReference type="EMBL" id="CP016250">
    <property type="protein sequence ID" value="ANQ10254.1"/>
    <property type="molecule type" value="Genomic_DNA"/>
</dbReference>
<keyword evidence="3" id="KW-0866">Nonsense-mediated mRNA decay</keyword>
<dbReference type="InterPro" id="IPR035979">
    <property type="entry name" value="RBD_domain_sf"/>
</dbReference>
<protein>
    <submittedName>
        <fullName evidence="7">mRNA decay protein</fullName>
    </submittedName>
</protein>
<sequence>MYSNVRPYKILQKVKRNENNNSNKKNSNEAKKEPTEREDNSKKNTIEKKKKYEDIKYYECNRKSLSTKRQEEEGHDKTTQNNKTNHNVDNNNIKKSQNEKVLKKKEDMLITLLKKEQSSVHNKKIIIRHLPPTLTEDNFFDSFPSNLKDELDYYYYVNGCVPKNPGGDITHSRMYLSFKDDLKTKEFIKTQHGKFFYDSSGGKFRALVSFAPYQTIIHKNKSDDMNNTLESDAYFLKFCEEMKNSEESVKKDEDNGDLINVMKEDM</sequence>
<comment type="similarity">
    <text evidence="2">Belongs to the RENT3 family.</text>
</comment>
<evidence type="ECO:0000256" key="5">
    <source>
        <dbReference type="SAM" id="MobiDB-lite"/>
    </source>
</evidence>
<dbReference type="KEGG" id="pcot:PCOAH_00043060"/>
<feature type="compositionally biased region" description="Basic and acidic residues" evidence="5">
    <location>
        <begin position="62"/>
        <end position="78"/>
    </location>
</feature>
<dbReference type="CDD" id="cd12455">
    <property type="entry name" value="RRM_like_Smg4_UPF3"/>
    <property type="match status" value="1"/>
</dbReference>
<feature type="region of interest" description="Disordered" evidence="5">
    <location>
        <begin position="62"/>
        <end position="91"/>
    </location>
</feature>
<evidence type="ECO:0000256" key="2">
    <source>
        <dbReference type="ARBA" id="ARBA00005991"/>
    </source>
</evidence>
<reference evidence="8" key="1">
    <citation type="submission" date="2016-06" db="EMBL/GenBank/DDBJ databases">
        <title>First high quality genome sequence of Plasmodium coatneyi using continuous long reads from single molecule, real-time sequencing.</title>
        <authorList>
            <person name="Chien J.-T."/>
            <person name="Pakala S.B."/>
            <person name="Geraldo J.A."/>
            <person name="Lapp S.A."/>
            <person name="Barnwell J.W."/>
            <person name="Kissinger J.C."/>
            <person name="Galinski M.R."/>
            <person name="Humphrey J.C."/>
        </authorList>
    </citation>
    <scope>NUCLEOTIDE SEQUENCE [LARGE SCALE GENOMIC DNA]</scope>
    <source>
        <strain evidence="8">Hackeri</strain>
    </source>
</reference>
<evidence type="ECO:0000313" key="8">
    <source>
        <dbReference type="Proteomes" id="UP000092716"/>
    </source>
</evidence>
<organism evidence="7 8">
    <name type="scientific">Plasmodium coatneyi</name>
    <dbReference type="NCBI Taxonomy" id="208452"/>
    <lineage>
        <taxon>Eukaryota</taxon>
        <taxon>Sar</taxon>
        <taxon>Alveolata</taxon>
        <taxon>Apicomplexa</taxon>
        <taxon>Aconoidasida</taxon>
        <taxon>Haemosporida</taxon>
        <taxon>Plasmodiidae</taxon>
        <taxon>Plasmodium</taxon>
    </lineage>
</organism>
<dbReference type="GO" id="GO:0000184">
    <property type="term" value="P:nuclear-transcribed mRNA catabolic process, nonsense-mediated decay"/>
    <property type="evidence" value="ECO:0007669"/>
    <property type="project" value="UniProtKB-KW"/>
</dbReference>
<dbReference type="Pfam" id="PF03467">
    <property type="entry name" value="Smg4_UPF3"/>
    <property type="match status" value="1"/>
</dbReference>
<proteinExistence type="inferred from homology"/>
<dbReference type="GO" id="GO:0003729">
    <property type="term" value="F:mRNA binding"/>
    <property type="evidence" value="ECO:0007669"/>
    <property type="project" value="TreeGrafter"/>
</dbReference>
<dbReference type="Gene3D" id="3.30.70.330">
    <property type="match status" value="1"/>
</dbReference>
<dbReference type="GO" id="GO:0005737">
    <property type="term" value="C:cytoplasm"/>
    <property type="evidence" value="ECO:0007669"/>
    <property type="project" value="TreeGrafter"/>
</dbReference>
<name>A0A1B1E5E8_9APIC</name>
<evidence type="ECO:0000313" key="7">
    <source>
        <dbReference type="EMBL" id="ANQ10254.1"/>
    </source>
</evidence>
<keyword evidence="4" id="KW-0539">Nucleus</keyword>
<dbReference type="PANTHER" id="PTHR13112:SF0">
    <property type="entry name" value="FI21285P1"/>
    <property type="match status" value="1"/>
</dbReference>
<evidence type="ECO:0000256" key="4">
    <source>
        <dbReference type="ARBA" id="ARBA00023242"/>
    </source>
</evidence>
<feature type="compositionally biased region" description="Basic and acidic residues" evidence="5">
    <location>
        <begin position="26"/>
        <end position="50"/>
    </location>
</feature>
<evidence type="ECO:0000256" key="1">
    <source>
        <dbReference type="ARBA" id="ARBA00004123"/>
    </source>
</evidence>
<dbReference type="PANTHER" id="PTHR13112">
    <property type="entry name" value="UPF3 REGULATOR OF NONSENSE TRANSCRIPTS-LIKE PROTEIN"/>
    <property type="match status" value="1"/>
</dbReference>
<feature type="compositionally biased region" description="Low complexity" evidence="5">
    <location>
        <begin position="81"/>
        <end position="91"/>
    </location>
</feature>